<name>A0A842HCK8_9BACT</name>
<dbReference type="AlphaFoldDB" id="A0A842HCK8"/>
<evidence type="ECO:0000313" key="1">
    <source>
        <dbReference type="EMBL" id="MBC2593929.1"/>
    </source>
</evidence>
<sequence length="156" mass="16524">MEKSQVFDALRDKLRAELNVAVGASKDAAEYATNDESRAESKYDTQGLEASYLAAGQAAVARALAEAVNTLEGLRAELTVPRESALRGALVRCRLGRFREWFYLSPVGGGETLDIDGTEVTVITAQSPVGSALMGKTEGATFKLPNGADGSIEKVV</sequence>
<protein>
    <submittedName>
        <fullName evidence="1">Transcription elongation factor GreAB</fullName>
    </submittedName>
</protein>
<evidence type="ECO:0000313" key="2">
    <source>
        <dbReference type="Proteomes" id="UP000546464"/>
    </source>
</evidence>
<organism evidence="1 2">
    <name type="scientific">Ruficoccus amylovorans</name>
    <dbReference type="NCBI Taxonomy" id="1804625"/>
    <lineage>
        <taxon>Bacteria</taxon>
        <taxon>Pseudomonadati</taxon>
        <taxon>Verrucomicrobiota</taxon>
        <taxon>Opitutia</taxon>
        <taxon>Puniceicoccales</taxon>
        <taxon>Cerasicoccaceae</taxon>
        <taxon>Ruficoccus</taxon>
    </lineage>
</organism>
<proteinExistence type="predicted"/>
<dbReference type="GO" id="GO:0003746">
    <property type="term" value="F:translation elongation factor activity"/>
    <property type="evidence" value="ECO:0007669"/>
    <property type="project" value="UniProtKB-KW"/>
</dbReference>
<gene>
    <name evidence="1" type="ORF">H5P28_06605</name>
</gene>
<comment type="caution">
    <text evidence="1">The sequence shown here is derived from an EMBL/GenBank/DDBJ whole genome shotgun (WGS) entry which is preliminary data.</text>
</comment>
<dbReference type="EMBL" id="JACHVB010000020">
    <property type="protein sequence ID" value="MBC2593929.1"/>
    <property type="molecule type" value="Genomic_DNA"/>
</dbReference>
<dbReference type="RefSeq" id="WP_185674916.1">
    <property type="nucleotide sequence ID" value="NZ_JACHVB010000020.1"/>
</dbReference>
<dbReference type="Proteomes" id="UP000546464">
    <property type="component" value="Unassembled WGS sequence"/>
</dbReference>
<keyword evidence="1" id="KW-0251">Elongation factor</keyword>
<keyword evidence="2" id="KW-1185">Reference proteome</keyword>
<keyword evidence="1" id="KW-0648">Protein biosynthesis</keyword>
<reference evidence="1 2" key="1">
    <citation type="submission" date="2020-07" db="EMBL/GenBank/DDBJ databases">
        <authorList>
            <person name="Feng X."/>
        </authorList>
    </citation>
    <scope>NUCLEOTIDE SEQUENCE [LARGE SCALE GENOMIC DNA]</scope>
    <source>
        <strain evidence="1 2">JCM31066</strain>
    </source>
</reference>
<accession>A0A842HCK8</accession>